<dbReference type="PANTHER" id="PTHR46268">
    <property type="entry name" value="STRESS RESPONSE PROTEIN NHAX"/>
    <property type="match status" value="1"/>
</dbReference>
<evidence type="ECO:0000256" key="1">
    <source>
        <dbReference type="ARBA" id="ARBA00008791"/>
    </source>
</evidence>
<gene>
    <name evidence="3" type="ORF">IQ247_16020</name>
</gene>
<organism evidence="3 4">
    <name type="scientific">Plectonema cf. radiosum LEGE 06105</name>
    <dbReference type="NCBI Taxonomy" id="945769"/>
    <lineage>
        <taxon>Bacteria</taxon>
        <taxon>Bacillati</taxon>
        <taxon>Cyanobacteriota</taxon>
        <taxon>Cyanophyceae</taxon>
        <taxon>Oscillatoriophycideae</taxon>
        <taxon>Oscillatoriales</taxon>
        <taxon>Microcoleaceae</taxon>
        <taxon>Plectonema</taxon>
    </lineage>
</organism>
<protein>
    <submittedName>
        <fullName evidence="3">Universal stress protein</fullName>
    </submittedName>
</protein>
<keyword evidence="4" id="KW-1185">Reference proteome</keyword>
<dbReference type="Gene3D" id="3.40.50.620">
    <property type="entry name" value="HUPs"/>
    <property type="match status" value="1"/>
</dbReference>
<dbReference type="Proteomes" id="UP000620559">
    <property type="component" value="Unassembled WGS sequence"/>
</dbReference>
<accession>A0A8J7F3E4</accession>
<dbReference type="PIRSF" id="PIRSF006276">
    <property type="entry name" value="UspA"/>
    <property type="match status" value="1"/>
</dbReference>
<dbReference type="RefSeq" id="WP_193921658.1">
    <property type="nucleotide sequence ID" value="NZ_JADEWL010000051.1"/>
</dbReference>
<comment type="caution">
    <text evidence="3">The sequence shown here is derived from an EMBL/GenBank/DDBJ whole genome shotgun (WGS) entry which is preliminary data.</text>
</comment>
<proteinExistence type="inferred from homology"/>
<dbReference type="InterPro" id="IPR006016">
    <property type="entry name" value="UspA"/>
</dbReference>
<evidence type="ECO:0000313" key="4">
    <source>
        <dbReference type="Proteomes" id="UP000620559"/>
    </source>
</evidence>
<comment type="similarity">
    <text evidence="1">Belongs to the universal stress protein A family.</text>
</comment>
<name>A0A8J7F3E4_9CYAN</name>
<dbReference type="PRINTS" id="PR01438">
    <property type="entry name" value="UNVRSLSTRESS"/>
</dbReference>
<reference evidence="3" key="1">
    <citation type="submission" date="2020-10" db="EMBL/GenBank/DDBJ databases">
        <authorList>
            <person name="Castelo-Branco R."/>
            <person name="Eusebio N."/>
            <person name="Adriana R."/>
            <person name="Vieira A."/>
            <person name="Brugerolle De Fraissinette N."/>
            <person name="Rezende De Castro R."/>
            <person name="Schneider M.P."/>
            <person name="Vasconcelos V."/>
            <person name="Leao P.N."/>
        </authorList>
    </citation>
    <scope>NUCLEOTIDE SEQUENCE</scope>
    <source>
        <strain evidence="3">LEGE 06105</strain>
    </source>
</reference>
<sequence>MFSKILVSIDNSQMSTQVFERAVFLAKCSGASLMLLHVLFPSDEVDEDYIEPLFIAELQTETYPYHKNLKNWAELKQSRENWLRSLCDSANSSGAKTEFILNTGEPSRMICDMARSWDADLIVIGRRGRRGLSEFFLGSVSNYVLHHAPCSVMTIQAPAFSNTETSQN</sequence>
<evidence type="ECO:0000259" key="2">
    <source>
        <dbReference type="Pfam" id="PF00582"/>
    </source>
</evidence>
<dbReference type="Pfam" id="PF00582">
    <property type="entry name" value="Usp"/>
    <property type="match status" value="1"/>
</dbReference>
<feature type="domain" description="UspA" evidence="2">
    <location>
        <begin position="1"/>
        <end position="155"/>
    </location>
</feature>
<dbReference type="InterPro" id="IPR006015">
    <property type="entry name" value="Universal_stress_UspA"/>
</dbReference>
<dbReference type="InterPro" id="IPR014729">
    <property type="entry name" value="Rossmann-like_a/b/a_fold"/>
</dbReference>
<evidence type="ECO:0000313" key="3">
    <source>
        <dbReference type="EMBL" id="MBE9214155.1"/>
    </source>
</evidence>
<dbReference type="SUPFAM" id="SSF52402">
    <property type="entry name" value="Adenine nucleotide alpha hydrolases-like"/>
    <property type="match status" value="1"/>
</dbReference>
<dbReference type="AlphaFoldDB" id="A0A8J7F3E4"/>
<dbReference type="CDD" id="cd00293">
    <property type="entry name" value="USP-like"/>
    <property type="match status" value="1"/>
</dbReference>
<dbReference type="PANTHER" id="PTHR46268:SF8">
    <property type="entry name" value="UNIVERSAL STRESS PROTEIN SLL1388"/>
    <property type="match status" value="1"/>
</dbReference>
<dbReference type="EMBL" id="JADEWL010000051">
    <property type="protein sequence ID" value="MBE9214155.1"/>
    <property type="molecule type" value="Genomic_DNA"/>
</dbReference>